<dbReference type="EMBL" id="JAGFBS010000104">
    <property type="protein sequence ID" value="KAG6369135.1"/>
    <property type="molecule type" value="Genomic_DNA"/>
</dbReference>
<dbReference type="Proteomes" id="UP000683000">
    <property type="component" value="Unassembled WGS sequence"/>
</dbReference>
<gene>
    <name evidence="1" type="ORF">JVT61DRAFT_1417</name>
    <name evidence="2" type="ORF">JVT61DRAFT_1437</name>
</gene>
<dbReference type="GO" id="GO:0016020">
    <property type="term" value="C:membrane"/>
    <property type="evidence" value="ECO:0007669"/>
    <property type="project" value="InterPro"/>
</dbReference>
<name>A0A8I2YC27_9AGAM</name>
<dbReference type="AlphaFoldDB" id="A0A8I2YC27"/>
<comment type="caution">
    <text evidence="2">The sequence shown here is derived from an EMBL/GenBank/DDBJ whole genome shotgun (WGS) entry which is preliminary data.</text>
</comment>
<accession>A0A8I2YC27</accession>
<sequence length="68" mass="7772">MAPVVKLYAVAGESRGAYQGVQKRHQDIQRIEQTIAELAQLFNDVRQGRMSGPISLEQRSQVIMHLHW</sequence>
<dbReference type="Gene3D" id="1.20.58.70">
    <property type="match status" value="1"/>
</dbReference>
<dbReference type="GO" id="GO:0016192">
    <property type="term" value="P:vesicle-mediated transport"/>
    <property type="evidence" value="ECO:0007669"/>
    <property type="project" value="InterPro"/>
</dbReference>
<protein>
    <submittedName>
        <fullName evidence="2">Uncharacterized protein</fullName>
    </submittedName>
</protein>
<dbReference type="EMBL" id="JAGFBS010000104">
    <property type="protein sequence ID" value="KAG6369134.1"/>
    <property type="molecule type" value="Genomic_DNA"/>
</dbReference>
<dbReference type="OrthoDB" id="10255013at2759"/>
<organism evidence="2 3">
    <name type="scientific">Boletus reticuloceps</name>
    <dbReference type="NCBI Taxonomy" id="495285"/>
    <lineage>
        <taxon>Eukaryota</taxon>
        <taxon>Fungi</taxon>
        <taxon>Dikarya</taxon>
        <taxon>Basidiomycota</taxon>
        <taxon>Agaricomycotina</taxon>
        <taxon>Agaricomycetes</taxon>
        <taxon>Agaricomycetidae</taxon>
        <taxon>Boletales</taxon>
        <taxon>Boletineae</taxon>
        <taxon>Boletaceae</taxon>
        <taxon>Boletoideae</taxon>
        <taxon>Boletus</taxon>
    </lineage>
</organism>
<evidence type="ECO:0000313" key="2">
    <source>
        <dbReference type="EMBL" id="KAG6369135.1"/>
    </source>
</evidence>
<dbReference type="InterPro" id="IPR010989">
    <property type="entry name" value="SNARE"/>
</dbReference>
<proteinExistence type="predicted"/>
<evidence type="ECO:0000313" key="3">
    <source>
        <dbReference type="Proteomes" id="UP000683000"/>
    </source>
</evidence>
<reference evidence="2" key="1">
    <citation type="submission" date="2021-03" db="EMBL/GenBank/DDBJ databases">
        <title>Evolutionary innovations through gain and loss of genes in the ectomycorrhizal Boletales.</title>
        <authorList>
            <person name="Wu G."/>
            <person name="Miyauchi S."/>
            <person name="Morin E."/>
            <person name="Yang Z.-L."/>
            <person name="Xu J."/>
            <person name="Martin F.M."/>
        </authorList>
    </citation>
    <scope>NUCLEOTIDE SEQUENCE</scope>
    <source>
        <strain evidence="2">BR01</strain>
    </source>
</reference>
<evidence type="ECO:0000313" key="1">
    <source>
        <dbReference type="EMBL" id="KAG6369134.1"/>
    </source>
</evidence>
<dbReference type="SUPFAM" id="SSF47661">
    <property type="entry name" value="t-snare proteins"/>
    <property type="match status" value="1"/>
</dbReference>
<keyword evidence="3" id="KW-1185">Reference proteome</keyword>